<dbReference type="EMBL" id="CM003381">
    <property type="protein sequence ID" value="KOM57747.1"/>
    <property type="molecule type" value="Genomic_DNA"/>
</dbReference>
<reference evidence="3" key="1">
    <citation type="journal article" date="2015" name="Proc. Natl. Acad. Sci. U.S.A.">
        <title>Genome sequencing of adzuki bean (Vigna angularis) provides insight into high starch and low fat accumulation and domestication.</title>
        <authorList>
            <person name="Yang K."/>
            <person name="Tian Z."/>
            <person name="Chen C."/>
            <person name="Luo L."/>
            <person name="Zhao B."/>
            <person name="Wang Z."/>
            <person name="Yu L."/>
            <person name="Li Y."/>
            <person name="Sun Y."/>
            <person name="Li W."/>
            <person name="Chen Y."/>
            <person name="Li Y."/>
            <person name="Zhang Y."/>
            <person name="Ai D."/>
            <person name="Zhao J."/>
            <person name="Shang C."/>
            <person name="Ma Y."/>
            <person name="Wu B."/>
            <person name="Wang M."/>
            <person name="Gao L."/>
            <person name="Sun D."/>
            <person name="Zhang P."/>
            <person name="Guo F."/>
            <person name="Wang W."/>
            <person name="Li Y."/>
            <person name="Wang J."/>
            <person name="Varshney R.K."/>
            <person name="Wang J."/>
            <person name="Ling H.Q."/>
            <person name="Wan P."/>
        </authorList>
    </citation>
    <scope>NUCLEOTIDE SEQUENCE</scope>
    <source>
        <strain evidence="3">cv. Jingnong 6</strain>
    </source>
</reference>
<protein>
    <recommendedName>
        <fullName evidence="1">DUF8039 domain-containing protein</fullName>
    </recommendedName>
</protein>
<accession>A0A0L9VS95</accession>
<proteinExistence type="predicted"/>
<name>A0A0L9VS95_PHAAN</name>
<organism evidence="2 3">
    <name type="scientific">Phaseolus angularis</name>
    <name type="common">Azuki bean</name>
    <name type="synonym">Vigna angularis</name>
    <dbReference type="NCBI Taxonomy" id="3914"/>
    <lineage>
        <taxon>Eukaryota</taxon>
        <taxon>Viridiplantae</taxon>
        <taxon>Streptophyta</taxon>
        <taxon>Embryophyta</taxon>
        <taxon>Tracheophyta</taxon>
        <taxon>Spermatophyta</taxon>
        <taxon>Magnoliopsida</taxon>
        <taxon>eudicotyledons</taxon>
        <taxon>Gunneridae</taxon>
        <taxon>Pentapetalae</taxon>
        <taxon>rosids</taxon>
        <taxon>fabids</taxon>
        <taxon>Fabales</taxon>
        <taxon>Fabaceae</taxon>
        <taxon>Papilionoideae</taxon>
        <taxon>50 kb inversion clade</taxon>
        <taxon>NPAAA clade</taxon>
        <taxon>indigoferoid/millettioid clade</taxon>
        <taxon>Phaseoleae</taxon>
        <taxon>Vigna</taxon>
    </lineage>
</organism>
<dbReference type="AlphaFoldDB" id="A0A0L9VS95"/>
<dbReference type="Proteomes" id="UP000053144">
    <property type="component" value="Chromosome 11"/>
</dbReference>
<evidence type="ECO:0000313" key="2">
    <source>
        <dbReference type="EMBL" id="KOM57747.1"/>
    </source>
</evidence>
<evidence type="ECO:0000259" key="1">
    <source>
        <dbReference type="Pfam" id="PF26133"/>
    </source>
</evidence>
<feature type="domain" description="DUF8039" evidence="1">
    <location>
        <begin position="2"/>
        <end position="65"/>
    </location>
</feature>
<sequence>MLVGRGTIYEVATVVHGMELGEDEVKVTVDEVVVPKVFVLVPTAEFITIAPTFKCFAAWPRHLVGVVSYPRYVSTVGNVAETDLLLKKETGEYASVVTITRQKAPYGIDSGPNRGSRVRHIVESRRKVHNRGKKSTPFCLTFICLGCGTAFYKRK</sequence>
<dbReference type="InterPro" id="IPR058352">
    <property type="entry name" value="DUF8039"/>
</dbReference>
<evidence type="ECO:0000313" key="3">
    <source>
        <dbReference type="Proteomes" id="UP000053144"/>
    </source>
</evidence>
<gene>
    <name evidence="2" type="ORF">LR48_Vigan11g078000</name>
</gene>
<dbReference type="Gramene" id="KOM57747">
    <property type="protein sequence ID" value="KOM57747"/>
    <property type="gene ID" value="LR48_Vigan11g078000"/>
</dbReference>
<dbReference type="Pfam" id="PF26133">
    <property type="entry name" value="DUF8039"/>
    <property type="match status" value="1"/>
</dbReference>